<protein>
    <recommendedName>
        <fullName evidence="6">IBB domain-containing protein</fullName>
    </recommendedName>
</protein>
<dbReference type="InterPro" id="IPR000225">
    <property type="entry name" value="Armadillo"/>
</dbReference>
<dbReference type="OrthoDB" id="29145at2759"/>
<name>A0A0C3LNA6_9AGAM</name>
<dbReference type="SMART" id="SM00185">
    <property type="entry name" value="ARM"/>
    <property type="match status" value="2"/>
</dbReference>
<dbReference type="HOGENOM" id="CLU_1344117_0_0_1"/>
<accession>A0A0C3LNA6</accession>
<reference evidence="5" key="2">
    <citation type="submission" date="2015-01" db="EMBL/GenBank/DDBJ databases">
        <title>Evolutionary Origins and Diversification of the Mycorrhizal Mutualists.</title>
        <authorList>
            <consortium name="DOE Joint Genome Institute"/>
            <consortium name="Mycorrhizal Genomics Consortium"/>
            <person name="Kohler A."/>
            <person name="Kuo A."/>
            <person name="Nagy L.G."/>
            <person name="Floudas D."/>
            <person name="Copeland A."/>
            <person name="Barry K.W."/>
            <person name="Cichocki N."/>
            <person name="Veneault-Fourrey C."/>
            <person name="LaButti K."/>
            <person name="Lindquist E.A."/>
            <person name="Lipzen A."/>
            <person name="Lundell T."/>
            <person name="Morin E."/>
            <person name="Murat C."/>
            <person name="Riley R."/>
            <person name="Ohm R."/>
            <person name="Sun H."/>
            <person name="Tunlid A."/>
            <person name="Henrissat B."/>
            <person name="Grigoriev I.V."/>
            <person name="Hibbett D.S."/>
            <person name="Martin F."/>
        </authorList>
    </citation>
    <scope>NUCLEOTIDE SEQUENCE [LARGE SCALE GENOMIC DNA]</scope>
    <source>
        <strain evidence="5">MUT 4182</strain>
    </source>
</reference>
<dbReference type="InterPro" id="IPR011989">
    <property type="entry name" value="ARM-like"/>
</dbReference>
<organism evidence="4 5">
    <name type="scientific">Tulasnella calospora MUT 4182</name>
    <dbReference type="NCBI Taxonomy" id="1051891"/>
    <lineage>
        <taxon>Eukaryota</taxon>
        <taxon>Fungi</taxon>
        <taxon>Dikarya</taxon>
        <taxon>Basidiomycota</taxon>
        <taxon>Agaricomycotina</taxon>
        <taxon>Agaricomycetes</taxon>
        <taxon>Cantharellales</taxon>
        <taxon>Tulasnellaceae</taxon>
        <taxon>Tulasnella</taxon>
    </lineage>
</organism>
<dbReference type="Proteomes" id="UP000054248">
    <property type="component" value="Unassembled WGS sequence"/>
</dbReference>
<dbReference type="STRING" id="1051891.A0A0C3LNA6"/>
<comment type="similarity">
    <text evidence="1">Belongs to the importin alpha family.</text>
</comment>
<dbReference type="PANTHER" id="PTHR23316">
    <property type="entry name" value="IMPORTIN ALPHA"/>
    <property type="match status" value="1"/>
</dbReference>
<dbReference type="EMBL" id="KN823100">
    <property type="protein sequence ID" value="KIO22817.1"/>
    <property type="molecule type" value="Genomic_DNA"/>
</dbReference>
<reference evidence="4 5" key="1">
    <citation type="submission" date="2014-04" db="EMBL/GenBank/DDBJ databases">
        <authorList>
            <consortium name="DOE Joint Genome Institute"/>
            <person name="Kuo A."/>
            <person name="Girlanda M."/>
            <person name="Perotto S."/>
            <person name="Kohler A."/>
            <person name="Nagy L.G."/>
            <person name="Floudas D."/>
            <person name="Copeland A."/>
            <person name="Barry K.W."/>
            <person name="Cichocki N."/>
            <person name="Veneault-Fourrey C."/>
            <person name="LaButti K."/>
            <person name="Lindquist E.A."/>
            <person name="Lipzen A."/>
            <person name="Lundell T."/>
            <person name="Morin E."/>
            <person name="Murat C."/>
            <person name="Sun H."/>
            <person name="Tunlid A."/>
            <person name="Henrissat B."/>
            <person name="Grigoriev I.V."/>
            <person name="Hibbett D.S."/>
            <person name="Martin F."/>
            <person name="Nordberg H.P."/>
            <person name="Cantor M.N."/>
            <person name="Hua S.X."/>
        </authorList>
    </citation>
    <scope>NUCLEOTIDE SEQUENCE [LARGE SCALE GENOMIC DNA]</scope>
    <source>
        <strain evidence="4 5">MUT 4182</strain>
    </source>
</reference>
<dbReference type="InterPro" id="IPR016024">
    <property type="entry name" value="ARM-type_fold"/>
</dbReference>
<evidence type="ECO:0008006" key="6">
    <source>
        <dbReference type="Google" id="ProtNLM"/>
    </source>
</evidence>
<proteinExistence type="inferred from homology"/>
<gene>
    <name evidence="4" type="ORF">M407DRAFT_9755</name>
</gene>
<keyword evidence="2" id="KW-0813">Transport</keyword>
<keyword evidence="3" id="KW-0653">Protein transport</keyword>
<dbReference type="Gene3D" id="1.25.10.10">
    <property type="entry name" value="Leucine-rich Repeat Variant"/>
    <property type="match status" value="1"/>
</dbReference>
<dbReference type="SUPFAM" id="SSF48371">
    <property type="entry name" value="ARM repeat"/>
    <property type="match status" value="1"/>
</dbReference>
<dbReference type="GO" id="GO:0015031">
    <property type="term" value="P:protein transport"/>
    <property type="evidence" value="ECO:0007669"/>
    <property type="project" value="UniProtKB-KW"/>
</dbReference>
<dbReference type="Pfam" id="PF13513">
    <property type="entry name" value="HEAT_EZ"/>
    <property type="match status" value="1"/>
</dbReference>
<evidence type="ECO:0000256" key="1">
    <source>
        <dbReference type="ARBA" id="ARBA00010394"/>
    </source>
</evidence>
<evidence type="ECO:0000313" key="4">
    <source>
        <dbReference type="EMBL" id="KIO22817.1"/>
    </source>
</evidence>
<keyword evidence="5" id="KW-1185">Reference proteome</keyword>
<dbReference type="AlphaFoldDB" id="A0A0C3LNA6"/>
<evidence type="ECO:0000256" key="2">
    <source>
        <dbReference type="ARBA" id="ARBA00022448"/>
    </source>
</evidence>
<sequence length="204" mass="22842">MSQQEDDSHSTDYILEEWVDVPENLGLTVPRHVMKNLFSSDLHILHQSFPPILSMLEAGLVPRLLDMLDVPSVPIQLEVVWILARLASGPPEPVHVMVSRGAVPKLANVMASSTCDEVRDIAAWALGNILGHESICYKLRLGGGFGSYWLSGARSRTLLRSIFWAYDRLKPYMSVESHAVRTSVATWIDLLDVQAQRELQSRLL</sequence>
<evidence type="ECO:0000256" key="3">
    <source>
        <dbReference type="ARBA" id="ARBA00022927"/>
    </source>
</evidence>
<evidence type="ECO:0000313" key="5">
    <source>
        <dbReference type="Proteomes" id="UP000054248"/>
    </source>
</evidence>